<organism evidence="2 3">
    <name type="scientific">Fontibacillus solani</name>
    <dbReference type="NCBI Taxonomy" id="1572857"/>
    <lineage>
        <taxon>Bacteria</taxon>
        <taxon>Bacillati</taxon>
        <taxon>Bacillota</taxon>
        <taxon>Bacilli</taxon>
        <taxon>Bacillales</taxon>
        <taxon>Paenibacillaceae</taxon>
        <taxon>Fontibacillus</taxon>
    </lineage>
</organism>
<comment type="caution">
    <text evidence="2">The sequence shown here is derived from an EMBL/GenBank/DDBJ whole genome shotgun (WGS) entry which is preliminary data.</text>
</comment>
<protein>
    <submittedName>
        <fullName evidence="2">Uncharacterized protein</fullName>
    </submittedName>
</protein>
<evidence type="ECO:0000256" key="1">
    <source>
        <dbReference type="SAM" id="SignalP"/>
    </source>
</evidence>
<accession>A0A7W3SWX8</accession>
<proteinExistence type="predicted"/>
<dbReference type="EMBL" id="JACJIP010000035">
    <property type="protein sequence ID" value="MBA9087732.1"/>
    <property type="molecule type" value="Genomic_DNA"/>
</dbReference>
<feature type="signal peptide" evidence="1">
    <location>
        <begin position="1"/>
        <end position="25"/>
    </location>
</feature>
<dbReference type="RefSeq" id="WP_182538872.1">
    <property type="nucleotide sequence ID" value="NZ_JACJIP010000035.1"/>
</dbReference>
<sequence length="135" mass="14858">MKKSLFSLVVVFAMFTALFSSSAFAYDQSGNYTISNLANNDSNYPNKYYMEVNSAGSVSVSFSNMTDGFKVGVELYNSSTGNWTTQKVAEWSKNYVDFTNLKSGNYVIQITNLSGKKISGTCGYAWDGSLGSWIE</sequence>
<feature type="chain" id="PRO_5031501000" evidence="1">
    <location>
        <begin position="26"/>
        <end position="135"/>
    </location>
</feature>
<keyword evidence="1" id="KW-0732">Signal</keyword>
<dbReference type="Proteomes" id="UP000567067">
    <property type="component" value="Unassembled WGS sequence"/>
</dbReference>
<name>A0A7W3SWX8_9BACL</name>
<reference evidence="2 3" key="1">
    <citation type="submission" date="2020-08" db="EMBL/GenBank/DDBJ databases">
        <title>Genomic Encyclopedia of Type Strains, Phase III (KMG-III): the genomes of soil and plant-associated and newly described type strains.</title>
        <authorList>
            <person name="Whitman W."/>
        </authorList>
    </citation>
    <scope>NUCLEOTIDE SEQUENCE [LARGE SCALE GENOMIC DNA]</scope>
    <source>
        <strain evidence="2 3">CECT 8693</strain>
    </source>
</reference>
<dbReference type="AlphaFoldDB" id="A0A7W3SWX8"/>
<evidence type="ECO:0000313" key="2">
    <source>
        <dbReference type="EMBL" id="MBA9087732.1"/>
    </source>
</evidence>
<evidence type="ECO:0000313" key="3">
    <source>
        <dbReference type="Proteomes" id="UP000567067"/>
    </source>
</evidence>
<keyword evidence="3" id="KW-1185">Reference proteome</keyword>
<gene>
    <name evidence="2" type="ORF">FHR92_004223</name>
</gene>